<feature type="chain" id="PRO_5021806859" evidence="13">
    <location>
        <begin position="21"/>
        <end position="791"/>
    </location>
</feature>
<sequence length="791" mass="88113">MKNFKIFAVSFLMIPLLTIAQEEEEVIVTANKKAETLQEIPMNISVITESAIEERGITNPEDYLRSLAGVSTPGGSNFYTFRGLNTSTSQRSSGTSTTYIDEIGGSLMSLFDVERIEVLRGPQGTLYGSNAIGGTIRYITNKPDSSGAYGKIRLGYGDKRRANDPETSIEMMYNLPLSDSLAVRAVYSQLVSPGIYKNIQTGNTVGEEDDSQLMITLAFDDGGPLTGSLRYRNFNNKAYGILEPGQSKPGSADVYVPGCPRASGWFYNFEGDPTCSRLSAISDFAATEGDYPNGDSVLTSYNPMYAHALAADESEDITRETLIANIKYDFGAFDANLIISDRTVAEDAVTDWARIDMDDYVVAPLIVDGDEYYEETTELRLISKPGKFEWTVGYYNEKYSQETNSISQTQYAVDQYWLEYVMYYAAGLNPGDYDATAYCPPFCDDHLGYPYLYYASYTEFDEQEETSMYGQFDYNVNEKLTLTVGIRDYEIDDASKTYQYGIFYMGSTGCDGNDPAGTDCAELSGSESDTRMKYAASYKVNEDLTLYTTRAAGYRPGGNQAPLPPFCSSDEAAQANFSRRFNSDEAETTEFGVKARGENYTANVTYFDVDWDGIIIQVTPGCGWRYNFNGGKAETSGWEVDFTYAVNDSVSLDFAGSSMTAETSIDITSLGASAGDRLPNTVETQWNLGLVYDTTFMSYPTYARLDVNFYGDSFNTFAENPNSSSPDYTKLNLNVGMDINENSKLHLSIDNLSDERTEAYIYAVNDTSWRPRNWMQWIPPRTMTLRYTYSF</sequence>
<protein>
    <submittedName>
        <fullName evidence="16">TonB-dependent receptor</fullName>
    </submittedName>
</protein>
<keyword evidence="9 11" id="KW-0472">Membrane</keyword>
<dbReference type="Pfam" id="PF07715">
    <property type="entry name" value="Plug"/>
    <property type="match status" value="1"/>
</dbReference>
<evidence type="ECO:0000313" key="17">
    <source>
        <dbReference type="Proteomes" id="UP000319384"/>
    </source>
</evidence>
<dbReference type="PANTHER" id="PTHR32552">
    <property type="entry name" value="FERRICHROME IRON RECEPTOR-RELATED"/>
    <property type="match status" value="1"/>
</dbReference>
<evidence type="ECO:0000256" key="6">
    <source>
        <dbReference type="ARBA" id="ARBA00023004"/>
    </source>
</evidence>
<accession>A0A520MXY8</accession>
<evidence type="ECO:0000256" key="12">
    <source>
        <dbReference type="RuleBase" id="RU003357"/>
    </source>
</evidence>
<evidence type="ECO:0000256" key="8">
    <source>
        <dbReference type="ARBA" id="ARBA00023077"/>
    </source>
</evidence>
<dbReference type="InterPro" id="IPR000531">
    <property type="entry name" value="Beta-barrel_TonB"/>
</dbReference>
<evidence type="ECO:0000256" key="5">
    <source>
        <dbReference type="ARBA" id="ARBA00022692"/>
    </source>
</evidence>
<evidence type="ECO:0000259" key="15">
    <source>
        <dbReference type="Pfam" id="PF07715"/>
    </source>
</evidence>
<feature type="domain" description="TonB-dependent receptor plug" evidence="15">
    <location>
        <begin position="37"/>
        <end position="135"/>
    </location>
</feature>
<keyword evidence="2 11" id="KW-0813">Transport</keyword>
<feature type="signal peptide" evidence="13">
    <location>
        <begin position="1"/>
        <end position="20"/>
    </location>
</feature>
<feature type="domain" description="TonB-dependent receptor-like beta-barrel" evidence="14">
    <location>
        <begin position="290"/>
        <end position="752"/>
    </location>
</feature>
<evidence type="ECO:0000256" key="11">
    <source>
        <dbReference type="PROSITE-ProRule" id="PRU01360"/>
    </source>
</evidence>
<evidence type="ECO:0000256" key="2">
    <source>
        <dbReference type="ARBA" id="ARBA00022448"/>
    </source>
</evidence>
<dbReference type="GO" id="GO:0009279">
    <property type="term" value="C:cell outer membrane"/>
    <property type="evidence" value="ECO:0007669"/>
    <property type="project" value="UniProtKB-SubCell"/>
</dbReference>
<evidence type="ECO:0000256" key="9">
    <source>
        <dbReference type="ARBA" id="ARBA00023136"/>
    </source>
</evidence>
<comment type="subcellular location">
    <subcellularLocation>
        <location evidence="1 11">Cell outer membrane</location>
        <topology evidence="1 11">Multi-pass membrane protein</topology>
    </subcellularLocation>
</comment>
<proteinExistence type="inferred from homology"/>
<dbReference type="EMBL" id="SHBH01000018">
    <property type="protein sequence ID" value="RZO26088.1"/>
    <property type="molecule type" value="Genomic_DNA"/>
</dbReference>
<dbReference type="Gene3D" id="2.170.130.10">
    <property type="entry name" value="TonB-dependent receptor, plug domain"/>
    <property type="match status" value="1"/>
</dbReference>
<evidence type="ECO:0000256" key="3">
    <source>
        <dbReference type="ARBA" id="ARBA00022452"/>
    </source>
</evidence>
<dbReference type="Gene3D" id="2.40.170.20">
    <property type="entry name" value="TonB-dependent receptor, beta-barrel domain"/>
    <property type="match status" value="1"/>
</dbReference>
<dbReference type="GO" id="GO:0006826">
    <property type="term" value="P:iron ion transport"/>
    <property type="evidence" value="ECO:0007669"/>
    <property type="project" value="UniProtKB-KW"/>
</dbReference>
<gene>
    <name evidence="16" type="ORF">EVA95_02595</name>
</gene>
<keyword evidence="3 11" id="KW-1134">Transmembrane beta strand</keyword>
<keyword evidence="16" id="KW-0675">Receptor</keyword>
<dbReference type="Pfam" id="PF00593">
    <property type="entry name" value="TonB_dep_Rec_b-barrel"/>
    <property type="match status" value="1"/>
</dbReference>
<evidence type="ECO:0000256" key="4">
    <source>
        <dbReference type="ARBA" id="ARBA00022496"/>
    </source>
</evidence>
<dbReference type="AlphaFoldDB" id="A0A520MXY8"/>
<dbReference type="InterPro" id="IPR036942">
    <property type="entry name" value="Beta-barrel_TonB_sf"/>
</dbReference>
<comment type="similarity">
    <text evidence="11 12">Belongs to the TonB-dependent receptor family.</text>
</comment>
<dbReference type="PROSITE" id="PS52016">
    <property type="entry name" value="TONB_DEPENDENT_REC_3"/>
    <property type="match status" value="1"/>
</dbReference>
<comment type="caution">
    <text evidence="16">The sequence shown here is derived from an EMBL/GenBank/DDBJ whole genome shotgun (WGS) entry which is preliminary data.</text>
</comment>
<evidence type="ECO:0000313" key="16">
    <source>
        <dbReference type="EMBL" id="RZO26088.1"/>
    </source>
</evidence>
<keyword evidence="10 11" id="KW-0998">Cell outer membrane</keyword>
<evidence type="ECO:0000256" key="7">
    <source>
        <dbReference type="ARBA" id="ARBA00023065"/>
    </source>
</evidence>
<evidence type="ECO:0000256" key="1">
    <source>
        <dbReference type="ARBA" id="ARBA00004571"/>
    </source>
</evidence>
<keyword evidence="8 12" id="KW-0798">TonB box</keyword>
<dbReference type="InterPro" id="IPR039426">
    <property type="entry name" value="TonB-dep_rcpt-like"/>
</dbReference>
<evidence type="ECO:0000256" key="13">
    <source>
        <dbReference type="SAM" id="SignalP"/>
    </source>
</evidence>
<dbReference type="SUPFAM" id="SSF56935">
    <property type="entry name" value="Porins"/>
    <property type="match status" value="1"/>
</dbReference>
<dbReference type="Proteomes" id="UP000319384">
    <property type="component" value="Unassembled WGS sequence"/>
</dbReference>
<evidence type="ECO:0000256" key="10">
    <source>
        <dbReference type="ARBA" id="ARBA00023237"/>
    </source>
</evidence>
<dbReference type="InterPro" id="IPR037066">
    <property type="entry name" value="Plug_dom_sf"/>
</dbReference>
<name>A0A520MXY8_9GAMM</name>
<reference evidence="16 17" key="1">
    <citation type="submission" date="2019-02" db="EMBL/GenBank/DDBJ databases">
        <title>Prokaryotic population dynamics and viral predation in marine succession experiment using metagenomics: the confinement effect.</title>
        <authorList>
            <person name="Haro-Moreno J.M."/>
            <person name="Rodriguez-Valera F."/>
            <person name="Lopez-Perez M."/>
        </authorList>
    </citation>
    <scope>NUCLEOTIDE SEQUENCE [LARGE SCALE GENOMIC DNA]</scope>
    <source>
        <strain evidence="16">MED-G162</strain>
    </source>
</reference>
<dbReference type="PANTHER" id="PTHR32552:SF81">
    <property type="entry name" value="TONB-DEPENDENT OUTER MEMBRANE RECEPTOR"/>
    <property type="match status" value="1"/>
</dbReference>
<dbReference type="InterPro" id="IPR012910">
    <property type="entry name" value="Plug_dom"/>
</dbReference>
<organism evidence="16 17">
    <name type="scientific">SAR86 cluster bacterium</name>
    <dbReference type="NCBI Taxonomy" id="2030880"/>
    <lineage>
        <taxon>Bacteria</taxon>
        <taxon>Pseudomonadati</taxon>
        <taxon>Pseudomonadota</taxon>
        <taxon>Gammaproteobacteria</taxon>
        <taxon>SAR86 cluster</taxon>
    </lineage>
</organism>
<evidence type="ECO:0000259" key="14">
    <source>
        <dbReference type="Pfam" id="PF00593"/>
    </source>
</evidence>
<keyword evidence="7" id="KW-0406">Ion transport</keyword>
<keyword evidence="5 11" id="KW-0812">Transmembrane</keyword>
<keyword evidence="4" id="KW-0410">Iron transport</keyword>
<keyword evidence="13" id="KW-0732">Signal</keyword>
<keyword evidence="6" id="KW-0408">Iron</keyword>